<dbReference type="Proteomes" id="UP000077926">
    <property type="component" value="Chromosome"/>
</dbReference>
<keyword evidence="5 6" id="KW-0472">Membrane</keyword>
<name>A0A1B3XN95_9BACI</name>
<dbReference type="OrthoDB" id="1787043at2"/>
<organism evidence="8 9">
    <name type="scientific">Peribacillus muralis</name>
    <dbReference type="NCBI Taxonomy" id="264697"/>
    <lineage>
        <taxon>Bacteria</taxon>
        <taxon>Bacillati</taxon>
        <taxon>Bacillota</taxon>
        <taxon>Bacilli</taxon>
        <taxon>Bacillales</taxon>
        <taxon>Bacillaceae</taxon>
        <taxon>Peribacillus</taxon>
    </lineage>
</organism>
<dbReference type="STRING" id="264697.ABE28_009980"/>
<comment type="subcellular location">
    <subcellularLocation>
        <location evidence="1">Cell membrane</location>
        <topology evidence="1">Multi-pass membrane protein</topology>
    </subcellularLocation>
</comment>
<feature type="transmembrane region" description="Helical" evidence="6">
    <location>
        <begin position="44"/>
        <end position="63"/>
    </location>
</feature>
<keyword evidence="3 6" id="KW-0812">Transmembrane</keyword>
<dbReference type="KEGG" id="bmur:ABE28_009980"/>
<evidence type="ECO:0000256" key="6">
    <source>
        <dbReference type="SAM" id="Phobius"/>
    </source>
</evidence>
<evidence type="ECO:0000256" key="1">
    <source>
        <dbReference type="ARBA" id="ARBA00004651"/>
    </source>
</evidence>
<proteinExistence type="predicted"/>
<dbReference type="PANTHER" id="PTHR36115">
    <property type="entry name" value="PROLINE-RICH ANTIGEN HOMOLOG-RELATED"/>
    <property type="match status" value="1"/>
</dbReference>
<sequence>MNDSVGFWKRFFAGFLDVLIISLPLSLIFSWITGDWENEDFSTILNLLYMLIVPIVWYGYTVGKRIMGIRIVRVDGRKLGIGTMLLRTFVAGIVYVLTLGIGYIVSAFMVGMRKDHRSIHDFIAGTYVTSEKP</sequence>
<dbReference type="Pfam" id="PF06271">
    <property type="entry name" value="RDD"/>
    <property type="match status" value="1"/>
</dbReference>
<accession>A0A1B3XN95</accession>
<evidence type="ECO:0000256" key="4">
    <source>
        <dbReference type="ARBA" id="ARBA00022989"/>
    </source>
</evidence>
<evidence type="ECO:0000256" key="2">
    <source>
        <dbReference type="ARBA" id="ARBA00022475"/>
    </source>
</evidence>
<keyword evidence="9" id="KW-1185">Reference proteome</keyword>
<dbReference type="InterPro" id="IPR051791">
    <property type="entry name" value="Pra-immunoreactive"/>
</dbReference>
<keyword evidence="2" id="KW-1003">Cell membrane</keyword>
<feature type="transmembrane region" description="Helical" evidence="6">
    <location>
        <begin position="12"/>
        <end position="32"/>
    </location>
</feature>
<evidence type="ECO:0000313" key="9">
    <source>
        <dbReference type="Proteomes" id="UP000077926"/>
    </source>
</evidence>
<dbReference type="GO" id="GO:0005886">
    <property type="term" value="C:plasma membrane"/>
    <property type="evidence" value="ECO:0007669"/>
    <property type="project" value="UniProtKB-SubCell"/>
</dbReference>
<dbReference type="PANTHER" id="PTHR36115:SF9">
    <property type="entry name" value="LMO1584 PROTEIN"/>
    <property type="match status" value="1"/>
</dbReference>
<keyword evidence="4 6" id="KW-1133">Transmembrane helix</keyword>
<evidence type="ECO:0000256" key="3">
    <source>
        <dbReference type="ARBA" id="ARBA00022692"/>
    </source>
</evidence>
<evidence type="ECO:0000313" key="8">
    <source>
        <dbReference type="EMBL" id="AOH54678.1"/>
    </source>
</evidence>
<dbReference type="AlphaFoldDB" id="A0A1B3XN95"/>
<dbReference type="InterPro" id="IPR010432">
    <property type="entry name" value="RDD"/>
</dbReference>
<feature type="domain" description="RDD" evidence="7">
    <location>
        <begin position="6"/>
        <end position="125"/>
    </location>
</feature>
<reference evidence="8 9" key="1">
    <citation type="submission" date="2016-08" db="EMBL/GenBank/DDBJ databases">
        <title>Complete genome sequence of Bacillus muralis G25-68, a strain with toxicity to nematodes.</title>
        <authorList>
            <person name="Zheng Z."/>
        </authorList>
    </citation>
    <scope>NUCLEOTIDE SEQUENCE [LARGE SCALE GENOMIC DNA]</scope>
    <source>
        <strain evidence="8 9">G25-68</strain>
    </source>
</reference>
<feature type="transmembrane region" description="Helical" evidence="6">
    <location>
        <begin position="84"/>
        <end position="105"/>
    </location>
</feature>
<evidence type="ECO:0000259" key="7">
    <source>
        <dbReference type="Pfam" id="PF06271"/>
    </source>
</evidence>
<protein>
    <recommendedName>
        <fullName evidence="7">RDD domain-containing protein</fullName>
    </recommendedName>
</protein>
<dbReference type="EMBL" id="CP017080">
    <property type="protein sequence ID" value="AOH54678.1"/>
    <property type="molecule type" value="Genomic_DNA"/>
</dbReference>
<gene>
    <name evidence="8" type="ORF">ABE28_009980</name>
</gene>
<evidence type="ECO:0000256" key="5">
    <source>
        <dbReference type="ARBA" id="ARBA00023136"/>
    </source>
</evidence>
<dbReference type="RefSeq" id="WP_064466216.1">
    <property type="nucleotide sequence ID" value="NZ_CP017080.1"/>
</dbReference>